<dbReference type="PROSITE" id="PS50181">
    <property type="entry name" value="FBOX"/>
    <property type="match status" value="1"/>
</dbReference>
<dbReference type="VEuPathDB" id="FungiDB:FUN_023542"/>
<gene>
    <name evidence="2" type="ORF">RhiirA4_392720</name>
</gene>
<protein>
    <recommendedName>
        <fullName evidence="1">F-box domain-containing protein</fullName>
    </recommendedName>
</protein>
<dbReference type="AlphaFoldDB" id="A0A2I1FX36"/>
<sequence length="284" mass="34544">MEKFVKRQSWRSKENEKIQKLENFMKIPHEIMLIIMNFLDGISLLNLSMVNKKLRYHTQDNLLWLEVCLREYPVNMMNIVKDKRRTPLIHNYKWLDIWKEFDRKNYTYVFTEKENFAIPHRWYESTSDKNHPKTIKTNYKFFELFAVFVSIYPGTYELIWEMKIGKIHEGCNFKFNTKIVDHNWNKILKTYSYKPKPEEFKGMSNKGWCNFKVPNKIVIEHEQHVKTEFRRYTTLEENEGSLWFESLELYCVHLQRCTNDGLDSSKNNQTLSKSIKRLTKIFSY</sequence>
<organism evidence="2 3">
    <name type="scientific">Rhizophagus irregularis</name>
    <dbReference type="NCBI Taxonomy" id="588596"/>
    <lineage>
        <taxon>Eukaryota</taxon>
        <taxon>Fungi</taxon>
        <taxon>Fungi incertae sedis</taxon>
        <taxon>Mucoromycota</taxon>
        <taxon>Glomeromycotina</taxon>
        <taxon>Glomeromycetes</taxon>
        <taxon>Glomerales</taxon>
        <taxon>Glomeraceae</taxon>
        <taxon>Rhizophagus</taxon>
    </lineage>
</organism>
<dbReference type="OrthoDB" id="3219396at2759"/>
<reference evidence="2 3" key="1">
    <citation type="submission" date="2015-10" db="EMBL/GenBank/DDBJ databases">
        <title>Genome analyses suggest a sexual origin of heterokaryosis in a supposedly ancient asexual fungus.</title>
        <authorList>
            <person name="Ropars J."/>
            <person name="Sedzielewska K."/>
            <person name="Noel J."/>
            <person name="Charron P."/>
            <person name="Farinelli L."/>
            <person name="Marton T."/>
            <person name="Kruger M."/>
            <person name="Pelin A."/>
            <person name="Brachmann A."/>
            <person name="Corradi N."/>
        </authorList>
    </citation>
    <scope>NUCLEOTIDE SEQUENCE [LARGE SCALE GENOMIC DNA]</scope>
    <source>
        <strain evidence="2 3">A4</strain>
    </source>
</reference>
<dbReference type="EMBL" id="LLXI01000046">
    <property type="protein sequence ID" value="PKY38957.1"/>
    <property type="molecule type" value="Genomic_DNA"/>
</dbReference>
<feature type="domain" description="F-box" evidence="1">
    <location>
        <begin position="21"/>
        <end position="67"/>
    </location>
</feature>
<dbReference type="Pfam" id="PF12937">
    <property type="entry name" value="F-box-like"/>
    <property type="match status" value="1"/>
</dbReference>
<evidence type="ECO:0000313" key="3">
    <source>
        <dbReference type="Proteomes" id="UP000234323"/>
    </source>
</evidence>
<dbReference type="VEuPathDB" id="FungiDB:RhiirA1_513282"/>
<evidence type="ECO:0000313" key="2">
    <source>
        <dbReference type="EMBL" id="PKY38957.1"/>
    </source>
</evidence>
<evidence type="ECO:0000259" key="1">
    <source>
        <dbReference type="PROSITE" id="PS50181"/>
    </source>
</evidence>
<dbReference type="InterPro" id="IPR036047">
    <property type="entry name" value="F-box-like_dom_sf"/>
</dbReference>
<dbReference type="VEuPathDB" id="FungiDB:RhiirFUN_001649"/>
<proteinExistence type="predicted"/>
<dbReference type="SUPFAM" id="SSF81383">
    <property type="entry name" value="F-box domain"/>
    <property type="match status" value="1"/>
</dbReference>
<keyword evidence="3" id="KW-1185">Reference proteome</keyword>
<accession>A0A2I1FX36</accession>
<dbReference type="Gene3D" id="1.20.1280.50">
    <property type="match status" value="1"/>
</dbReference>
<dbReference type="Proteomes" id="UP000234323">
    <property type="component" value="Unassembled WGS sequence"/>
</dbReference>
<dbReference type="SMART" id="SM00256">
    <property type="entry name" value="FBOX"/>
    <property type="match status" value="1"/>
</dbReference>
<name>A0A2I1FX36_9GLOM</name>
<comment type="caution">
    <text evidence="2">The sequence shown here is derived from an EMBL/GenBank/DDBJ whole genome shotgun (WGS) entry which is preliminary data.</text>
</comment>
<dbReference type="InterPro" id="IPR001810">
    <property type="entry name" value="F-box_dom"/>
</dbReference>